<reference evidence="2 3" key="2">
    <citation type="submission" date="2017-10" db="EMBL/GenBank/DDBJ databases">
        <title>Extensive intraspecific genome diversity in a model arbuscular mycorrhizal fungus.</title>
        <authorList>
            <person name="Chen E.C.H."/>
            <person name="Morin E."/>
            <person name="Baudet D."/>
            <person name="Noel J."/>
            <person name="Ndikumana S."/>
            <person name="Charron P."/>
            <person name="St-Onge C."/>
            <person name="Giorgi J."/>
            <person name="Grigoriev I.V."/>
            <person name="Roux C."/>
            <person name="Martin F.M."/>
            <person name="Corradi N."/>
        </authorList>
    </citation>
    <scope>NUCLEOTIDE SEQUENCE [LARGE SCALE GENOMIC DNA]</scope>
    <source>
        <strain evidence="2 3">C2</strain>
    </source>
</reference>
<dbReference type="AlphaFoldDB" id="A0A2N1MDG1"/>
<proteinExistence type="predicted"/>
<sequence>MSEPAVDPDFRMYRFKYKKYSFFVNTDARQWSFHYFYISSLHSGDSPKTFNEIFDKWVASLKFIQKQNKVPKSIVKFVGELMEHNQSNEFKNLQVACEQDFCAHVLSTLSSGSVTKSKMAKGYMKQASDILAGAMGEQDEELDEELDEEFDEDGTNVSTLLQNKQNSNRKYSYDTPRRAIMIEPTKSTYEFDDEQTSLSPSPVASSSTHNNLKRKIEDGQSDFEELSLLFDESNEDNLVENINENVLEQETILPCTSDSSKIRPKNIDANIIEAFHNYQNTIPKTRRVITPAYWEILDLTGESLYDCKQLSEEDISQLSQEFSDDISWKTMPPEKNIRQYFDSNCEIKYSDSELIYRKSDMVSFQGMMTEEELKMSTVFPLFRGIFTTGKIKNTWGEVQALSTNYVRNEKGNPFKRARMGRKVDMKSTLIQTSNKFEVIYGEVAGGLDTFGTPTACRRKRYLDKLKLMIIMRDNINCFLKECKYVSSEKCMNLIIYGWLQIGLYLNFYAMNWLGAGIYRFGLVDQCRLPSAKDECGIFEDAYCILKSLENKSLETEKLGKELLLENTKGKRRQITFKTEQELNTNK</sequence>
<name>A0A2N1MDG1_9GLOM</name>
<evidence type="ECO:0000256" key="1">
    <source>
        <dbReference type="SAM" id="MobiDB-lite"/>
    </source>
</evidence>
<evidence type="ECO:0000313" key="2">
    <source>
        <dbReference type="EMBL" id="PKK59643.1"/>
    </source>
</evidence>
<organism evidence="2 3">
    <name type="scientific">Rhizophagus irregularis</name>
    <dbReference type="NCBI Taxonomy" id="588596"/>
    <lineage>
        <taxon>Eukaryota</taxon>
        <taxon>Fungi</taxon>
        <taxon>Fungi incertae sedis</taxon>
        <taxon>Mucoromycota</taxon>
        <taxon>Glomeromycotina</taxon>
        <taxon>Glomeromycetes</taxon>
        <taxon>Glomerales</taxon>
        <taxon>Glomeraceae</taxon>
        <taxon>Rhizophagus</taxon>
    </lineage>
</organism>
<protein>
    <submittedName>
        <fullName evidence="2">Uncharacterized protein</fullName>
    </submittedName>
</protein>
<dbReference type="VEuPathDB" id="FungiDB:FUN_016204"/>
<reference evidence="2 3" key="1">
    <citation type="submission" date="2016-04" db="EMBL/GenBank/DDBJ databases">
        <title>Genome analyses suggest a sexual origin of heterokaryosis in a supposedly ancient asexual fungus.</title>
        <authorList>
            <person name="Ropars J."/>
            <person name="Sedzielewska K."/>
            <person name="Noel J."/>
            <person name="Charron P."/>
            <person name="Farinelli L."/>
            <person name="Marton T."/>
            <person name="Kruger M."/>
            <person name="Pelin A."/>
            <person name="Brachmann A."/>
            <person name="Corradi N."/>
        </authorList>
    </citation>
    <scope>NUCLEOTIDE SEQUENCE [LARGE SCALE GENOMIC DNA]</scope>
    <source>
        <strain evidence="2 3">C2</strain>
    </source>
</reference>
<feature type="region of interest" description="Disordered" evidence="1">
    <location>
        <begin position="191"/>
        <end position="211"/>
    </location>
</feature>
<comment type="caution">
    <text evidence="2">The sequence shown here is derived from an EMBL/GenBank/DDBJ whole genome shotgun (WGS) entry which is preliminary data.</text>
</comment>
<dbReference type="Proteomes" id="UP000233469">
    <property type="component" value="Unassembled WGS sequence"/>
</dbReference>
<gene>
    <name evidence="2" type="ORF">RhiirC2_719677</name>
</gene>
<dbReference type="EMBL" id="LLXL01002947">
    <property type="protein sequence ID" value="PKK59643.1"/>
    <property type="molecule type" value="Genomic_DNA"/>
</dbReference>
<feature type="compositionally biased region" description="Low complexity" evidence="1">
    <location>
        <begin position="197"/>
        <end position="207"/>
    </location>
</feature>
<dbReference type="VEuPathDB" id="FungiDB:RhiirFUN_014216"/>
<evidence type="ECO:0000313" key="3">
    <source>
        <dbReference type="Proteomes" id="UP000233469"/>
    </source>
</evidence>
<accession>A0A2N1MDG1</accession>
<dbReference type="VEuPathDB" id="FungiDB:RhiirA1_536598"/>
<dbReference type="VEuPathDB" id="FungiDB:RhiirFUN_014217"/>